<keyword evidence="3" id="KW-1185">Reference proteome</keyword>
<feature type="transmembrane region" description="Helical" evidence="1">
    <location>
        <begin position="40"/>
        <end position="63"/>
    </location>
</feature>
<feature type="transmembrane region" description="Helical" evidence="1">
    <location>
        <begin position="68"/>
        <end position="87"/>
    </location>
</feature>
<organism evidence="2 3">
    <name type="scientific">Oceanirhabdus seepicola</name>
    <dbReference type="NCBI Taxonomy" id="2828781"/>
    <lineage>
        <taxon>Bacteria</taxon>
        <taxon>Bacillati</taxon>
        <taxon>Bacillota</taxon>
        <taxon>Clostridia</taxon>
        <taxon>Eubacteriales</taxon>
        <taxon>Clostridiaceae</taxon>
        <taxon>Oceanirhabdus</taxon>
    </lineage>
</organism>
<proteinExistence type="predicted"/>
<dbReference type="Proteomes" id="UP001056429">
    <property type="component" value="Unassembled WGS sequence"/>
</dbReference>
<name>A0A9J6P3A6_9CLOT</name>
<keyword evidence="1" id="KW-0472">Membrane</keyword>
<reference evidence="2" key="2">
    <citation type="submission" date="2021-04" db="EMBL/GenBank/DDBJ databases">
        <authorList>
            <person name="Dong X."/>
        </authorList>
    </citation>
    <scope>NUCLEOTIDE SEQUENCE</scope>
    <source>
        <strain evidence="2">ZWT</strain>
    </source>
</reference>
<keyword evidence="1" id="KW-0812">Transmembrane</keyword>
<sequence>MKSKTKSKGSNKHVTAIILLLTVVLMALIANYIVLPVYSISYFGSIICLIILSIPIGGVIWLYTKKGFLAAILPGILILLMVFNIIISTGIVSGGKKRAIIGEIKNKEFSTEISPIDLSQLPTIDQALAKNLGDKKLGEQVALGSQVTLGEFTQQNVNDKLYWVAPLLHSGFFKWNSNKEGTPGYIMISATNQMDVKLVQEVNGEKTKIKYQPNAYFGDDLARHIYSAGFKNIGRTDYSFELDDTGRPYWIVTKYENTIGFSGAKVTGVISVDAQTGEINDYNLDNIPSWVDRVIPVGFVMNQLDDWGRYIHGWWNPSDKDVVQTTKGYNIVYNDGECFYYTGMTSAGADESTIGFMLTNTRTKETTFYKVSGSHEYAAMESAEGQVQEKEYSATFPILINIDGQATYFMTLKDKKGLVKLYAMVNVRDYSVVGVGESLNKTKSNYIKKLKNRGDWQTLQNSSDEVTEIGTVHRIGTSVIEGTTYYYIVTVENGDKIFITSLNMSSELPLTREGDKITFTYYKNENSSIDLVNFDNLELSQIKSEDEQNIIDENDKLEEEKKN</sequence>
<evidence type="ECO:0000313" key="3">
    <source>
        <dbReference type="Proteomes" id="UP001056429"/>
    </source>
</evidence>
<evidence type="ECO:0000313" key="2">
    <source>
        <dbReference type="EMBL" id="MCM1989984.1"/>
    </source>
</evidence>
<protein>
    <submittedName>
        <fullName evidence="2">Cell shape-determining protein</fullName>
    </submittedName>
</protein>
<dbReference type="AlphaFoldDB" id="A0A9J6P3A6"/>
<reference evidence="2" key="1">
    <citation type="journal article" date="2021" name="mSystems">
        <title>Bacteria and Archaea Synergistically Convert Glycine Betaine to Biogenic Methane in the Formosa Cold Seep of the South China Sea.</title>
        <authorList>
            <person name="Li L."/>
            <person name="Zhang W."/>
            <person name="Zhang S."/>
            <person name="Song L."/>
            <person name="Sun Q."/>
            <person name="Zhang H."/>
            <person name="Xiang H."/>
            <person name="Dong X."/>
        </authorList>
    </citation>
    <scope>NUCLEOTIDE SEQUENCE</scope>
    <source>
        <strain evidence="2">ZWT</strain>
    </source>
</reference>
<dbReference type="RefSeq" id="WP_250859031.1">
    <property type="nucleotide sequence ID" value="NZ_JAGSOJ010000002.1"/>
</dbReference>
<gene>
    <name evidence="2" type="ORF">KDK92_09540</name>
</gene>
<evidence type="ECO:0000256" key="1">
    <source>
        <dbReference type="SAM" id="Phobius"/>
    </source>
</evidence>
<comment type="caution">
    <text evidence="2">The sequence shown here is derived from an EMBL/GenBank/DDBJ whole genome shotgun (WGS) entry which is preliminary data.</text>
</comment>
<accession>A0A9J6P3A6</accession>
<dbReference type="EMBL" id="JAGSOJ010000002">
    <property type="protein sequence ID" value="MCM1989984.1"/>
    <property type="molecule type" value="Genomic_DNA"/>
</dbReference>
<keyword evidence="1" id="KW-1133">Transmembrane helix</keyword>
<feature type="transmembrane region" description="Helical" evidence="1">
    <location>
        <begin position="12"/>
        <end position="34"/>
    </location>
</feature>